<evidence type="ECO:0000259" key="3">
    <source>
        <dbReference type="SMART" id="SM00327"/>
    </source>
</evidence>
<comment type="caution">
    <text evidence="5">The sequence shown here is derived from an EMBL/GenBank/DDBJ whole genome shotgun (WGS) entry which is preliminary data.</text>
</comment>
<dbReference type="Pfam" id="PF01841">
    <property type="entry name" value="Transglut_core"/>
    <property type="match status" value="1"/>
</dbReference>
<protein>
    <recommendedName>
        <fullName evidence="7">VWFA domain-containing protein</fullName>
    </recommendedName>
</protein>
<dbReference type="SUPFAM" id="SSF54001">
    <property type="entry name" value="Cysteine proteinases"/>
    <property type="match status" value="1"/>
</dbReference>
<feature type="region of interest" description="Disordered" evidence="2">
    <location>
        <begin position="573"/>
        <end position="632"/>
    </location>
</feature>
<dbReference type="InterPro" id="IPR038765">
    <property type="entry name" value="Papain-like_cys_pep_sf"/>
</dbReference>
<dbReference type="EMBL" id="MFZH01000007">
    <property type="protein sequence ID" value="OGK19707.1"/>
    <property type="molecule type" value="Genomic_DNA"/>
</dbReference>
<dbReference type="InterPro" id="IPR002931">
    <property type="entry name" value="Transglutaminase-like"/>
</dbReference>
<name>A0A1F7GLB2_9BACT</name>
<evidence type="ECO:0000313" key="6">
    <source>
        <dbReference type="Proteomes" id="UP000176850"/>
    </source>
</evidence>
<feature type="domain" description="VWFA" evidence="3">
    <location>
        <begin position="817"/>
        <end position="1015"/>
    </location>
</feature>
<feature type="domain" description="Transglutaminase-like" evidence="4">
    <location>
        <begin position="507"/>
        <end position="575"/>
    </location>
</feature>
<reference evidence="5 6" key="1">
    <citation type="journal article" date="2016" name="Nat. Commun.">
        <title>Thousands of microbial genomes shed light on interconnected biogeochemical processes in an aquifer system.</title>
        <authorList>
            <person name="Anantharaman K."/>
            <person name="Brown C.T."/>
            <person name="Hug L.A."/>
            <person name="Sharon I."/>
            <person name="Castelle C.J."/>
            <person name="Probst A.J."/>
            <person name="Thomas B.C."/>
            <person name="Singh A."/>
            <person name="Wilkins M.J."/>
            <person name="Karaoz U."/>
            <person name="Brodie E.L."/>
            <person name="Williams K.H."/>
            <person name="Hubbard S.S."/>
            <person name="Banfield J.F."/>
        </authorList>
    </citation>
    <scope>NUCLEOTIDE SEQUENCE [LARGE SCALE GENOMIC DNA]</scope>
</reference>
<dbReference type="Proteomes" id="UP000176850">
    <property type="component" value="Unassembled WGS sequence"/>
</dbReference>
<evidence type="ECO:0000259" key="4">
    <source>
        <dbReference type="SMART" id="SM00460"/>
    </source>
</evidence>
<feature type="compositionally biased region" description="Acidic residues" evidence="2">
    <location>
        <begin position="621"/>
        <end position="632"/>
    </location>
</feature>
<dbReference type="Gene3D" id="3.40.50.410">
    <property type="entry name" value="von Willebrand factor, type A domain"/>
    <property type="match status" value="1"/>
</dbReference>
<feature type="compositionally biased region" description="Basic and acidic residues" evidence="2">
    <location>
        <begin position="599"/>
        <end position="612"/>
    </location>
</feature>
<dbReference type="SUPFAM" id="SSF53300">
    <property type="entry name" value="vWA-like"/>
    <property type="match status" value="1"/>
</dbReference>
<dbReference type="InterPro" id="IPR036465">
    <property type="entry name" value="vWFA_dom_sf"/>
</dbReference>
<dbReference type="AlphaFoldDB" id="A0A1F7GLB2"/>
<dbReference type="SMART" id="SM00327">
    <property type="entry name" value="VWA"/>
    <property type="match status" value="1"/>
</dbReference>
<dbReference type="InterPro" id="IPR002035">
    <property type="entry name" value="VWF_A"/>
</dbReference>
<feature type="coiled-coil region" evidence="1">
    <location>
        <begin position="679"/>
        <end position="750"/>
    </location>
</feature>
<evidence type="ECO:0000256" key="1">
    <source>
        <dbReference type="SAM" id="Coils"/>
    </source>
</evidence>
<proteinExistence type="predicted"/>
<dbReference type="CDD" id="cd00198">
    <property type="entry name" value="vWFA"/>
    <property type="match status" value="1"/>
</dbReference>
<feature type="compositionally biased region" description="Basic and acidic residues" evidence="2">
    <location>
        <begin position="573"/>
        <end position="585"/>
    </location>
</feature>
<feature type="region of interest" description="Disordered" evidence="2">
    <location>
        <begin position="247"/>
        <end position="329"/>
    </location>
</feature>
<evidence type="ECO:0008006" key="7">
    <source>
        <dbReference type="Google" id="ProtNLM"/>
    </source>
</evidence>
<dbReference type="Gene3D" id="3.10.620.30">
    <property type="match status" value="1"/>
</dbReference>
<accession>A0A1F7GLB2</accession>
<gene>
    <name evidence="5" type="ORF">A2799_01605</name>
</gene>
<evidence type="ECO:0000256" key="2">
    <source>
        <dbReference type="SAM" id="MobiDB-lite"/>
    </source>
</evidence>
<dbReference type="SMART" id="SM00460">
    <property type="entry name" value="TGc"/>
    <property type="match status" value="1"/>
</dbReference>
<feature type="compositionally biased region" description="Polar residues" evidence="2">
    <location>
        <begin position="319"/>
        <end position="329"/>
    </location>
</feature>
<evidence type="ECO:0000313" key="5">
    <source>
        <dbReference type="EMBL" id="OGK19707.1"/>
    </source>
</evidence>
<keyword evidence="1" id="KW-0175">Coiled coil</keyword>
<organism evidence="5 6">
    <name type="scientific">Candidatus Roizmanbacteria bacterium RIFCSPHIGHO2_01_FULL_39_24</name>
    <dbReference type="NCBI Taxonomy" id="1802032"/>
    <lineage>
        <taxon>Bacteria</taxon>
        <taxon>Candidatus Roizmaniibacteriota</taxon>
    </lineage>
</organism>
<sequence>MDDESRERSQNPPTKDNFAREKIFLAEQAADGLTVVPGTSWAFHYPHGIAARTTTLAELLTGKVTSEDVVADLRPDAFTYALADLEGQGLSSVAGRVRDVSNYVKHYDYARFAQFVSGMNGTGTTPEVAQSLYDGIAQSRIRRKMIDAYGYTGRKQIEEALRLDAERTVQQMSSLPTVERVLSALKMNWMAGDQFARSEQRDQVVEQLSPEERELYDQLKDAYQEYVKKGDETAYTKLVAGIKESIPSIQQKPQTSERDESQEQLEQDLEPYKDQAVPPGTEGDPAIPPEDSDEYHSSPPISGESKEQAGTRPFFEITPSGSSTKPLTGYYSSGRKSYYDIDRKTWSKKKQLRAYTSSLPGTQRQTISGITNAGLKSVPIPNGYDLDLSSLTFSGASPEIFRDQNGCFYIKTDGNSTFSIDFLKQDIPFVGPPIAEDSTPIHVGHLSGDTEKMMSAVTGGILEKSEQLRRYLLSKHFYPGDGDLQMAQALQYKLRSESTGDTYVQNLDTSEYLECYSANTLYIAMLRKVGISARLVVGHKVEGAKDGKAIIDSQTGHAWTEVWDGTAWRRMDATPRPKQQKKDQQGDSDSPTEEAQDGGVEKQDGGAEKQDGEQGQMGEASDQDIAEGESELDNAQQLSEQMSAQKQSLDQRLEDAKSFQDVKDLLKEAEDSELFDDMKEDVKERAQAKEEQMKEVIKESLDEMVQDGFLDEERREELEKQLEESQLQELDRIREQIERESSAYNEYQEIKEEVAPLVDKWFDYFVERLPKQDEVDVDEDALTRQGSFNRHSVMKPRNLLFGTVKNPRIIRPSIKPKFLASIMVDVSGSMKGDKLTMARKQLIFYNELFSRISSEFGFIRYANTMFSDTVTELKGFDQDYESPIRHDWGDGSRSTIKARLMQALHTQGGTNMLPAIQKAAADLNREMLEYPDYASAFYFIGDGEDTQGNSQQISEFLRLREEERGFGGHMVSAIMLGDEPQRIELAKIFGDENTTVAPNFDTLIEQSMYKFDEDIEAYLADKTI</sequence>